<dbReference type="Gene3D" id="2.40.160.50">
    <property type="entry name" value="membrane protein fhac: a member of the omp85/tpsb transporter family"/>
    <property type="match status" value="1"/>
</dbReference>
<keyword evidence="3" id="KW-0998">Cell outer membrane</keyword>
<accession>A0A8J3ATG8</accession>
<evidence type="ECO:0000259" key="6">
    <source>
        <dbReference type="Pfam" id="PF08479"/>
    </source>
</evidence>
<keyword evidence="8" id="KW-1185">Reference proteome</keyword>
<dbReference type="GO" id="GO:0098046">
    <property type="term" value="C:type V protein secretion system complex"/>
    <property type="evidence" value="ECO:0007669"/>
    <property type="project" value="TreeGrafter"/>
</dbReference>
<keyword evidence="1" id="KW-0472">Membrane</keyword>
<dbReference type="GO" id="GO:0008320">
    <property type="term" value="F:protein transmembrane transporter activity"/>
    <property type="evidence" value="ECO:0007669"/>
    <property type="project" value="TreeGrafter"/>
</dbReference>
<dbReference type="Pfam" id="PF03865">
    <property type="entry name" value="ShlB"/>
    <property type="match status" value="1"/>
</dbReference>
<sequence length="560" mass="61362">MWNPVNKWSMIGVSAVLCHVSMPVLADARSPGQGNPLDSLPQVKPQPTRPVVIDIQKPAADAAMQRLLASRIKPSRFQIAGVKSIPFEQIAAEFTSITNREITIAELLQAANNVTKLYQEKGYPLSFAFVPDQTFKDNVVVVNVVEGYVSTVKIEGNPGASEERLREVAEQLKQDRPLNKANFERITGILGLQPGMRIKATVKPPVTTDGAAEMVLEVKRTPISASFGVDTATSSPRGVFSISANGLSPLGEQVTVSALAPRGPLKEEYYAINYVQPIRHQGLLLQVNLSRYSAEPENRNLVERQFEARHQTETERASINLKYPLTLTATRSLTLSGGIYAVRNSARYTRSVPAPVPVVELSSDIRAVSMELNSIEVKDNTRTQWMLGVYQGIDGAGAKQFNNAIDLDFLRIRGSFMQNHLFSNGYGIAVSGSGQYSDSAMPISEQISFGGRQFGLAYPVGEIAGDKGWGIALELNRAFAMDTKYIKQVQPYVLTDAARTHLNNFDVPDGDIASAGFGVRLTDKQHYSLDLSLAQPIGNIPVNASRRSPRFNLSYAYQFE</sequence>
<dbReference type="Proteomes" id="UP000642180">
    <property type="component" value="Unassembled WGS sequence"/>
</dbReference>
<evidence type="ECO:0000256" key="3">
    <source>
        <dbReference type="ARBA" id="ARBA00023237"/>
    </source>
</evidence>
<evidence type="ECO:0000313" key="8">
    <source>
        <dbReference type="Proteomes" id="UP000642180"/>
    </source>
</evidence>
<protein>
    <recommendedName>
        <fullName evidence="9">ShlB/FhaC/HecB family hemolysin secretion/activation protein</fullName>
    </recommendedName>
</protein>
<keyword evidence="2" id="KW-0812">Transmembrane</keyword>
<name>A0A8J3ATG8_9BURK</name>
<dbReference type="AlphaFoldDB" id="A0A8J3ATG8"/>
<dbReference type="GO" id="GO:0046819">
    <property type="term" value="P:protein secretion by the type V secretion system"/>
    <property type="evidence" value="ECO:0007669"/>
    <property type="project" value="TreeGrafter"/>
</dbReference>
<evidence type="ECO:0000259" key="5">
    <source>
        <dbReference type="Pfam" id="PF03865"/>
    </source>
</evidence>
<gene>
    <name evidence="7" type="ORF">GCM10008066_15240</name>
</gene>
<feature type="domain" description="Haemolysin activator HlyB C-terminal" evidence="5">
    <location>
        <begin position="266"/>
        <end position="521"/>
    </location>
</feature>
<dbReference type="EMBL" id="BMDI01000001">
    <property type="protein sequence ID" value="GGI18670.1"/>
    <property type="molecule type" value="Genomic_DNA"/>
</dbReference>
<organism evidence="7 8">
    <name type="scientific">Oxalicibacterium faecigallinarum</name>
    <dbReference type="NCBI Taxonomy" id="573741"/>
    <lineage>
        <taxon>Bacteria</taxon>
        <taxon>Pseudomonadati</taxon>
        <taxon>Pseudomonadota</taxon>
        <taxon>Betaproteobacteria</taxon>
        <taxon>Burkholderiales</taxon>
        <taxon>Oxalobacteraceae</taxon>
        <taxon>Oxalicibacterium</taxon>
    </lineage>
</organism>
<dbReference type="Pfam" id="PF08479">
    <property type="entry name" value="POTRA_2"/>
    <property type="match status" value="1"/>
</dbReference>
<dbReference type="Gene3D" id="3.10.20.310">
    <property type="entry name" value="membrane protein fhac"/>
    <property type="match status" value="1"/>
</dbReference>
<feature type="chain" id="PRO_5035211596" description="ShlB/FhaC/HecB family hemolysin secretion/activation protein" evidence="4">
    <location>
        <begin position="27"/>
        <end position="560"/>
    </location>
</feature>
<keyword evidence="4" id="KW-0732">Signal</keyword>
<proteinExistence type="predicted"/>
<evidence type="ECO:0000313" key="7">
    <source>
        <dbReference type="EMBL" id="GGI18670.1"/>
    </source>
</evidence>
<evidence type="ECO:0000256" key="1">
    <source>
        <dbReference type="ARBA" id="ARBA00022452"/>
    </source>
</evidence>
<dbReference type="InterPro" id="IPR051544">
    <property type="entry name" value="TPS_OM_transporter"/>
</dbReference>
<dbReference type="InterPro" id="IPR005565">
    <property type="entry name" value="Hemolysn_activator_HlyB_C"/>
</dbReference>
<dbReference type="RefSeq" id="WP_188380641.1">
    <property type="nucleotide sequence ID" value="NZ_BMDI01000001.1"/>
</dbReference>
<evidence type="ECO:0000256" key="2">
    <source>
        <dbReference type="ARBA" id="ARBA00022692"/>
    </source>
</evidence>
<dbReference type="InterPro" id="IPR013686">
    <property type="entry name" value="Polypept-transport_assoc_ShlB"/>
</dbReference>
<evidence type="ECO:0000256" key="4">
    <source>
        <dbReference type="SAM" id="SignalP"/>
    </source>
</evidence>
<dbReference type="PANTHER" id="PTHR34597">
    <property type="entry name" value="SLR1661 PROTEIN"/>
    <property type="match status" value="1"/>
</dbReference>
<evidence type="ECO:0008006" key="9">
    <source>
        <dbReference type="Google" id="ProtNLM"/>
    </source>
</evidence>
<keyword evidence="1" id="KW-1134">Transmembrane beta strand</keyword>
<feature type="signal peptide" evidence="4">
    <location>
        <begin position="1"/>
        <end position="26"/>
    </location>
</feature>
<feature type="domain" description="Polypeptide-transport-associated ShlB-type" evidence="6">
    <location>
        <begin position="75"/>
        <end position="147"/>
    </location>
</feature>
<reference evidence="8" key="1">
    <citation type="journal article" date="2019" name="Int. J. Syst. Evol. Microbiol.">
        <title>The Global Catalogue of Microorganisms (GCM) 10K type strain sequencing project: providing services to taxonomists for standard genome sequencing and annotation.</title>
        <authorList>
            <consortium name="The Broad Institute Genomics Platform"/>
            <consortium name="The Broad Institute Genome Sequencing Center for Infectious Disease"/>
            <person name="Wu L."/>
            <person name="Ma J."/>
        </authorList>
    </citation>
    <scope>NUCLEOTIDE SEQUENCE [LARGE SCALE GENOMIC DNA]</scope>
    <source>
        <strain evidence="8">CCM 2767</strain>
    </source>
</reference>
<comment type="caution">
    <text evidence="7">The sequence shown here is derived from an EMBL/GenBank/DDBJ whole genome shotgun (WGS) entry which is preliminary data.</text>
</comment>
<dbReference type="PANTHER" id="PTHR34597:SF6">
    <property type="entry name" value="BLR6126 PROTEIN"/>
    <property type="match status" value="1"/>
</dbReference>